<dbReference type="EMBL" id="UINC01224160">
    <property type="protein sequence ID" value="SVE53664.1"/>
    <property type="molecule type" value="Genomic_DNA"/>
</dbReference>
<feature type="non-terminal residue" evidence="1">
    <location>
        <position position="186"/>
    </location>
</feature>
<protein>
    <recommendedName>
        <fullName evidence="2">DUF11 domain-containing protein</fullName>
    </recommendedName>
</protein>
<reference evidence="1" key="1">
    <citation type="submission" date="2018-05" db="EMBL/GenBank/DDBJ databases">
        <authorList>
            <person name="Lanie J.A."/>
            <person name="Ng W.-L."/>
            <person name="Kazmierczak K.M."/>
            <person name="Andrzejewski T.M."/>
            <person name="Davidsen T.M."/>
            <person name="Wayne K.J."/>
            <person name="Tettelin H."/>
            <person name="Glass J.I."/>
            <person name="Rusch D."/>
            <person name="Podicherti R."/>
            <person name="Tsui H.-C.T."/>
            <person name="Winkler M.E."/>
        </authorList>
    </citation>
    <scope>NUCLEOTIDE SEQUENCE</scope>
</reference>
<organism evidence="1">
    <name type="scientific">marine metagenome</name>
    <dbReference type="NCBI Taxonomy" id="408172"/>
    <lineage>
        <taxon>unclassified sequences</taxon>
        <taxon>metagenomes</taxon>
        <taxon>ecological metagenomes</taxon>
    </lineage>
</organism>
<sequence>MMIANFQLMILGLMFIAFLAINSWVVGHGELEVVRTLSADNLYKGDDLYVELAITNSSFRRTQQLEVFDNVPHEMKLRSGLNYMRVNLGPGETTRIRYVLRCPLRGHYSFGPVSVRYRNTFNLYSQEMYIDHRSGLIVFPQVREIEEAMIRSRTPKMYTGAMTLRTPGPGSEFYSLREYVPGDPFK</sequence>
<dbReference type="PANTHER" id="PTHR34351">
    <property type="entry name" value="SLR1927 PROTEIN-RELATED"/>
    <property type="match status" value="1"/>
</dbReference>
<name>A0A383EAL1_9ZZZZ</name>
<proteinExistence type="predicted"/>
<evidence type="ECO:0000313" key="1">
    <source>
        <dbReference type="EMBL" id="SVE53664.1"/>
    </source>
</evidence>
<gene>
    <name evidence="1" type="ORF">METZ01_LOCUS506518</name>
</gene>
<accession>A0A383EAL1</accession>
<evidence type="ECO:0008006" key="2">
    <source>
        <dbReference type="Google" id="ProtNLM"/>
    </source>
</evidence>
<dbReference type="AlphaFoldDB" id="A0A383EAL1"/>